<dbReference type="Proteomes" id="UP000215244">
    <property type="component" value="Chromosome"/>
</dbReference>
<evidence type="ECO:0000313" key="1">
    <source>
        <dbReference type="EMBL" id="ASV32363.1"/>
    </source>
</evidence>
<name>A0A223VAF6_9FLAO</name>
<protein>
    <submittedName>
        <fullName evidence="1">Uncharacterized protein</fullName>
    </submittedName>
</protein>
<organism evidence="1 2">
    <name type="scientific">Maribacter cobaltidurans</name>
    <dbReference type="NCBI Taxonomy" id="1178778"/>
    <lineage>
        <taxon>Bacteria</taxon>
        <taxon>Pseudomonadati</taxon>
        <taxon>Bacteroidota</taxon>
        <taxon>Flavobacteriia</taxon>
        <taxon>Flavobacteriales</taxon>
        <taxon>Flavobacteriaceae</taxon>
        <taxon>Maribacter</taxon>
    </lineage>
</organism>
<dbReference type="KEGG" id="marb:CJ263_20200"/>
<evidence type="ECO:0000313" key="2">
    <source>
        <dbReference type="Proteomes" id="UP000215244"/>
    </source>
</evidence>
<dbReference type="OrthoDB" id="1449717at2"/>
<keyword evidence="2" id="KW-1185">Reference proteome</keyword>
<proteinExistence type="predicted"/>
<reference evidence="1 2" key="1">
    <citation type="submission" date="2017-08" db="EMBL/GenBank/DDBJ databases">
        <title>The complete genome sequence of Maribacter sp. B1, isolated from deep-sea sediment.</title>
        <authorList>
            <person name="Wu Y.-H."/>
            <person name="Cheng H."/>
            <person name="Xu X.-W."/>
        </authorList>
    </citation>
    <scope>NUCLEOTIDE SEQUENCE [LARGE SCALE GENOMIC DNA]</scope>
    <source>
        <strain evidence="1 2">B1</strain>
    </source>
</reference>
<sequence>MKKQRKIDTLGLIQKMAEKNKKTVDVLEELKNERVPSKSTLENKQHSERKSVKKKDETTAIGNSKPQKCENAPEGNGYAVQKFEQFLKAESFRDRKESFVLSLSRECMAKYEKLAQGASYKLEIKTHRNDLMRKVLEDFIQQKFRKLLNLIEQE</sequence>
<dbReference type="AlphaFoldDB" id="A0A223VAF6"/>
<accession>A0A223VAF6</accession>
<dbReference type="EMBL" id="CP022957">
    <property type="protein sequence ID" value="ASV32363.1"/>
    <property type="molecule type" value="Genomic_DNA"/>
</dbReference>
<gene>
    <name evidence="1" type="ORF">CJ263_20200</name>
</gene>
<dbReference type="RefSeq" id="WP_094998919.1">
    <property type="nucleotide sequence ID" value="NZ_BMJL01000011.1"/>
</dbReference>